<dbReference type="EMBL" id="CP036275">
    <property type="protein sequence ID" value="QDU39929.1"/>
    <property type="molecule type" value="Genomic_DNA"/>
</dbReference>
<evidence type="ECO:0000256" key="4">
    <source>
        <dbReference type="ARBA" id="ARBA00022989"/>
    </source>
</evidence>
<keyword evidence="5 6" id="KW-0472">Membrane</keyword>
<proteinExistence type="predicted"/>
<keyword evidence="9" id="KW-1185">Reference proteome</keyword>
<dbReference type="PANTHER" id="PTHR42709:SF6">
    <property type="entry name" value="UNDECAPRENYL PHOSPHATE TRANSPORTER A"/>
    <property type="match status" value="1"/>
</dbReference>
<organism evidence="8 9">
    <name type="scientific">Maioricimonas rarisocia</name>
    <dbReference type="NCBI Taxonomy" id="2528026"/>
    <lineage>
        <taxon>Bacteria</taxon>
        <taxon>Pseudomonadati</taxon>
        <taxon>Planctomycetota</taxon>
        <taxon>Planctomycetia</taxon>
        <taxon>Planctomycetales</taxon>
        <taxon>Planctomycetaceae</taxon>
        <taxon>Maioricimonas</taxon>
    </lineage>
</organism>
<dbReference type="GO" id="GO:0005886">
    <property type="term" value="C:plasma membrane"/>
    <property type="evidence" value="ECO:0007669"/>
    <property type="project" value="UniProtKB-SubCell"/>
</dbReference>
<evidence type="ECO:0000256" key="2">
    <source>
        <dbReference type="ARBA" id="ARBA00022475"/>
    </source>
</evidence>
<feature type="transmembrane region" description="Helical" evidence="6">
    <location>
        <begin position="180"/>
        <end position="203"/>
    </location>
</feature>
<accession>A0A517ZBW2</accession>
<evidence type="ECO:0000256" key="6">
    <source>
        <dbReference type="SAM" id="Phobius"/>
    </source>
</evidence>
<protein>
    <submittedName>
        <fullName evidence="8">TVP38/TMEM64 family inner membrane protein YdjZ</fullName>
    </submittedName>
</protein>
<comment type="subcellular location">
    <subcellularLocation>
        <location evidence="1">Cell membrane</location>
        <topology evidence="1">Multi-pass membrane protein</topology>
    </subcellularLocation>
</comment>
<dbReference type="InterPro" id="IPR032816">
    <property type="entry name" value="VTT_dom"/>
</dbReference>
<feature type="transmembrane region" description="Helical" evidence="6">
    <location>
        <begin position="31"/>
        <end position="49"/>
    </location>
</feature>
<evidence type="ECO:0000313" key="9">
    <source>
        <dbReference type="Proteomes" id="UP000320496"/>
    </source>
</evidence>
<dbReference type="RefSeq" id="WP_145371061.1">
    <property type="nucleotide sequence ID" value="NZ_CP036275.1"/>
</dbReference>
<dbReference type="Pfam" id="PF09335">
    <property type="entry name" value="VTT_dom"/>
    <property type="match status" value="1"/>
</dbReference>
<name>A0A517ZBW2_9PLAN</name>
<evidence type="ECO:0000256" key="1">
    <source>
        <dbReference type="ARBA" id="ARBA00004651"/>
    </source>
</evidence>
<keyword evidence="3 6" id="KW-0812">Transmembrane</keyword>
<evidence type="ECO:0000313" key="8">
    <source>
        <dbReference type="EMBL" id="QDU39929.1"/>
    </source>
</evidence>
<gene>
    <name evidence="8" type="primary">ydjZ_2</name>
    <name evidence="8" type="ORF">Mal4_42830</name>
</gene>
<evidence type="ECO:0000256" key="5">
    <source>
        <dbReference type="ARBA" id="ARBA00023136"/>
    </source>
</evidence>
<feature type="transmembrane region" description="Helical" evidence="6">
    <location>
        <begin position="100"/>
        <end position="122"/>
    </location>
</feature>
<keyword evidence="4 6" id="KW-1133">Transmembrane helix</keyword>
<keyword evidence="2" id="KW-1003">Cell membrane</keyword>
<dbReference type="PANTHER" id="PTHR42709">
    <property type="entry name" value="ALKALINE PHOSPHATASE LIKE PROTEIN"/>
    <property type="match status" value="1"/>
</dbReference>
<dbReference type="OrthoDB" id="261761at2"/>
<dbReference type="KEGG" id="mri:Mal4_42830"/>
<dbReference type="Proteomes" id="UP000320496">
    <property type="component" value="Chromosome"/>
</dbReference>
<feature type="transmembrane region" description="Helical" evidence="6">
    <location>
        <begin position="209"/>
        <end position="227"/>
    </location>
</feature>
<reference evidence="8 9" key="1">
    <citation type="submission" date="2019-02" db="EMBL/GenBank/DDBJ databases">
        <title>Deep-cultivation of Planctomycetes and their phenomic and genomic characterization uncovers novel biology.</title>
        <authorList>
            <person name="Wiegand S."/>
            <person name="Jogler M."/>
            <person name="Boedeker C."/>
            <person name="Pinto D."/>
            <person name="Vollmers J."/>
            <person name="Rivas-Marin E."/>
            <person name="Kohn T."/>
            <person name="Peeters S.H."/>
            <person name="Heuer A."/>
            <person name="Rast P."/>
            <person name="Oberbeckmann S."/>
            <person name="Bunk B."/>
            <person name="Jeske O."/>
            <person name="Meyerdierks A."/>
            <person name="Storesund J.E."/>
            <person name="Kallscheuer N."/>
            <person name="Luecker S."/>
            <person name="Lage O.M."/>
            <person name="Pohl T."/>
            <person name="Merkel B.J."/>
            <person name="Hornburger P."/>
            <person name="Mueller R.-W."/>
            <person name="Bruemmer F."/>
            <person name="Labrenz M."/>
            <person name="Spormann A.M."/>
            <person name="Op den Camp H."/>
            <person name="Overmann J."/>
            <person name="Amann R."/>
            <person name="Jetten M.S.M."/>
            <person name="Mascher T."/>
            <person name="Medema M.H."/>
            <person name="Devos D.P."/>
            <person name="Kaster A.-K."/>
            <person name="Ovreas L."/>
            <person name="Rohde M."/>
            <person name="Galperin M.Y."/>
            <person name="Jogler C."/>
        </authorList>
    </citation>
    <scope>NUCLEOTIDE SEQUENCE [LARGE SCALE GENOMIC DNA]</scope>
    <source>
        <strain evidence="8 9">Mal4</strain>
    </source>
</reference>
<evidence type="ECO:0000259" key="7">
    <source>
        <dbReference type="Pfam" id="PF09335"/>
    </source>
</evidence>
<feature type="domain" description="VTT" evidence="7">
    <location>
        <begin position="85"/>
        <end position="201"/>
    </location>
</feature>
<dbReference type="InterPro" id="IPR051311">
    <property type="entry name" value="DedA_domain"/>
</dbReference>
<evidence type="ECO:0000256" key="3">
    <source>
        <dbReference type="ARBA" id="ARBA00022692"/>
    </source>
</evidence>
<dbReference type="AlphaFoldDB" id="A0A517ZBW2"/>
<sequence length="240" mass="25998">MSFTFWCGSERDCRPVHCQGEGTIKRLLRPLLLIAGALLIPVVPFLLLGESFEAQVAAWVRQEWSPATQFSLIVASLATDILLPIPSSAVSTYAGGVLGFATGTLASWLGMTMGACLGYGLARLAGRPLAKRFAGEKDLERVQELARRYGATAIVLTRPLPILAEACVLLMGVVRLRWPLFLVAIALSNLAVSATYAAFGQWFEASDSLPMALAISLVVPLVFTWLVRHRLRTDGLRGED</sequence>